<evidence type="ECO:0000313" key="1">
    <source>
        <dbReference type="EMBL" id="PSS27056.1"/>
    </source>
</evidence>
<accession>A0A2T3BCD8</accession>
<dbReference type="EMBL" id="KZ679006">
    <property type="protein sequence ID" value="PSS27056.1"/>
    <property type="molecule type" value="Genomic_DNA"/>
</dbReference>
<protein>
    <submittedName>
        <fullName evidence="1">Uncharacterized protein</fullName>
    </submittedName>
</protein>
<name>A0A2T3BCD8_AMORE</name>
<dbReference type="Proteomes" id="UP000241818">
    <property type="component" value="Unassembled WGS sequence"/>
</dbReference>
<sequence>MEYCTPGDICVLMYEVLSVGSLADESDGNGQSANSFSTLTSWVASRNMAESSINIYPSNEPTCTPISRRGLSNDFYCVVVPKRPIPLNPSNHAGAGLAQHRSSIADTQTAPTRECTCCMLHAACRGGWV</sequence>
<proteinExistence type="predicted"/>
<keyword evidence="2" id="KW-1185">Reference proteome</keyword>
<dbReference type="InParanoid" id="A0A2T3BCD8"/>
<dbReference type="GeneID" id="36574155"/>
<dbReference type="RefSeq" id="XP_024724581.1">
    <property type="nucleotide sequence ID" value="XM_024866074.1"/>
</dbReference>
<gene>
    <name evidence="1" type="ORF">M430DRAFT_31952</name>
</gene>
<organism evidence="1 2">
    <name type="scientific">Amorphotheca resinae ATCC 22711</name>
    <dbReference type="NCBI Taxonomy" id="857342"/>
    <lineage>
        <taxon>Eukaryota</taxon>
        <taxon>Fungi</taxon>
        <taxon>Dikarya</taxon>
        <taxon>Ascomycota</taxon>
        <taxon>Pezizomycotina</taxon>
        <taxon>Leotiomycetes</taxon>
        <taxon>Helotiales</taxon>
        <taxon>Amorphothecaceae</taxon>
        <taxon>Amorphotheca</taxon>
    </lineage>
</organism>
<evidence type="ECO:0000313" key="2">
    <source>
        <dbReference type="Proteomes" id="UP000241818"/>
    </source>
</evidence>
<dbReference type="AlphaFoldDB" id="A0A2T3BCD8"/>
<reference evidence="1 2" key="1">
    <citation type="journal article" date="2018" name="New Phytol.">
        <title>Comparative genomics and transcriptomics depict ericoid mycorrhizal fungi as versatile saprotrophs and plant mutualists.</title>
        <authorList>
            <person name="Martino E."/>
            <person name="Morin E."/>
            <person name="Grelet G.A."/>
            <person name="Kuo A."/>
            <person name="Kohler A."/>
            <person name="Daghino S."/>
            <person name="Barry K.W."/>
            <person name="Cichocki N."/>
            <person name="Clum A."/>
            <person name="Dockter R.B."/>
            <person name="Hainaut M."/>
            <person name="Kuo R.C."/>
            <person name="LaButti K."/>
            <person name="Lindahl B.D."/>
            <person name="Lindquist E.A."/>
            <person name="Lipzen A."/>
            <person name="Khouja H.R."/>
            <person name="Magnuson J."/>
            <person name="Murat C."/>
            <person name="Ohm R.A."/>
            <person name="Singer S.W."/>
            <person name="Spatafora J.W."/>
            <person name="Wang M."/>
            <person name="Veneault-Fourrey C."/>
            <person name="Henrissat B."/>
            <person name="Grigoriev I.V."/>
            <person name="Martin F.M."/>
            <person name="Perotto S."/>
        </authorList>
    </citation>
    <scope>NUCLEOTIDE SEQUENCE [LARGE SCALE GENOMIC DNA]</scope>
    <source>
        <strain evidence="1 2">ATCC 22711</strain>
    </source>
</reference>